<keyword evidence="2" id="KW-1185">Reference proteome</keyword>
<sequence length="67" mass="6718">MRRRPGAAGGPVEVLLGVHDRGGGGVPRFGAELNRDGEGGRGLAMVAALATRAGHHGSPAGGHRVWA</sequence>
<evidence type="ECO:0000313" key="2">
    <source>
        <dbReference type="Proteomes" id="UP000655287"/>
    </source>
</evidence>
<name>A0A919R7X8_9ACTN</name>
<dbReference type="AlphaFoldDB" id="A0A919R7X8"/>
<protein>
    <recommendedName>
        <fullName evidence="3">ATP-binding protein</fullName>
    </recommendedName>
</protein>
<dbReference type="Proteomes" id="UP000655287">
    <property type="component" value="Unassembled WGS sequence"/>
</dbReference>
<reference evidence="1" key="1">
    <citation type="submission" date="2021-01" db="EMBL/GenBank/DDBJ databases">
        <title>Whole genome shotgun sequence of Sphaerisporangium rufum NBRC 109079.</title>
        <authorList>
            <person name="Komaki H."/>
            <person name="Tamura T."/>
        </authorList>
    </citation>
    <scope>NUCLEOTIDE SEQUENCE</scope>
    <source>
        <strain evidence="1">NBRC 109079</strain>
    </source>
</reference>
<dbReference type="Gene3D" id="3.30.565.10">
    <property type="entry name" value="Histidine kinase-like ATPase, C-terminal domain"/>
    <property type="match status" value="1"/>
</dbReference>
<comment type="caution">
    <text evidence="1">The sequence shown here is derived from an EMBL/GenBank/DDBJ whole genome shotgun (WGS) entry which is preliminary data.</text>
</comment>
<evidence type="ECO:0008006" key="3">
    <source>
        <dbReference type="Google" id="ProtNLM"/>
    </source>
</evidence>
<gene>
    <name evidence="1" type="ORF">Sru01_60910</name>
</gene>
<evidence type="ECO:0000313" key="1">
    <source>
        <dbReference type="EMBL" id="GII81109.1"/>
    </source>
</evidence>
<proteinExistence type="predicted"/>
<accession>A0A919R7X8</accession>
<dbReference type="EMBL" id="BOOU01000088">
    <property type="protein sequence ID" value="GII81109.1"/>
    <property type="molecule type" value="Genomic_DNA"/>
</dbReference>
<organism evidence="1 2">
    <name type="scientific">Sphaerisporangium rufum</name>
    <dbReference type="NCBI Taxonomy" id="1381558"/>
    <lineage>
        <taxon>Bacteria</taxon>
        <taxon>Bacillati</taxon>
        <taxon>Actinomycetota</taxon>
        <taxon>Actinomycetes</taxon>
        <taxon>Streptosporangiales</taxon>
        <taxon>Streptosporangiaceae</taxon>
        <taxon>Sphaerisporangium</taxon>
    </lineage>
</organism>
<dbReference type="InterPro" id="IPR036890">
    <property type="entry name" value="HATPase_C_sf"/>
</dbReference>